<keyword evidence="3" id="KW-1185">Reference proteome</keyword>
<accession>A0A8J9UNM3</accession>
<name>A0A8J9UNM3_9NEOP</name>
<feature type="chain" id="PRO_5035457948" evidence="1">
    <location>
        <begin position="23"/>
        <end position="265"/>
    </location>
</feature>
<dbReference type="Proteomes" id="UP000838878">
    <property type="component" value="Chromosome 3"/>
</dbReference>
<dbReference type="AlphaFoldDB" id="A0A8J9UNM3"/>
<protein>
    <submittedName>
        <fullName evidence="2">Uncharacterized protein</fullName>
    </submittedName>
</protein>
<reference evidence="2" key="1">
    <citation type="submission" date="2021-12" db="EMBL/GenBank/DDBJ databases">
        <authorList>
            <person name="Martin H S."/>
        </authorList>
    </citation>
    <scope>NUCLEOTIDE SEQUENCE</scope>
</reference>
<evidence type="ECO:0000313" key="3">
    <source>
        <dbReference type="Proteomes" id="UP000838878"/>
    </source>
</evidence>
<evidence type="ECO:0000313" key="2">
    <source>
        <dbReference type="EMBL" id="CAH0723202.1"/>
    </source>
</evidence>
<keyword evidence="1" id="KW-0732">Signal</keyword>
<feature type="signal peptide" evidence="1">
    <location>
        <begin position="1"/>
        <end position="22"/>
    </location>
</feature>
<organism evidence="2 3">
    <name type="scientific">Brenthis ino</name>
    <name type="common">lesser marbled fritillary</name>
    <dbReference type="NCBI Taxonomy" id="405034"/>
    <lineage>
        <taxon>Eukaryota</taxon>
        <taxon>Metazoa</taxon>
        <taxon>Ecdysozoa</taxon>
        <taxon>Arthropoda</taxon>
        <taxon>Hexapoda</taxon>
        <taxon>Insecta</taxon>
        <taxon>Pterygota</taxon>
        <taxon>Neoptera</taxon>
        <taxon>Endopterygota</taxon>
        <taxon>Lepidoptera</taxon>
        <taxon>Glossata</taxon>
        <taxon>Ditrysia</taxon>
        <taxon>Papilionoidea</taxon>
        <taxon>Nymphalidae</taxon>
        <taxon>Heliconiinae</taxon>
        <taxon>Argynnini</taxon>
        <taxon>Brenthis</taxon>
    </lineage>
</organism>
<feature type="non-terminal residue" evidence="2">
    <location>
        <position position="265"/>
    </location>
</feature>
<dbReference type="EMBL" id="OV170223">
    <property type="protein sequence ID" value="CAH0723202.1"/>
    <property type="molecule type" value="Genomic_DNA"/>
</dbReference>
<dbReference type="OrthoDB" id="7464225at2759"/>
<proteinExistence type="predicted"/>
<evidence type="ECO:0000256" key="1">
    <source>
        <dbReference type="SAM" id="SignalP"/>
    </source>
</evidence>
<sequence>MVLKVTLSIVIAMLTCISSAKSRDLGKTFKTLPAVTNSLVNLGKMDFAFYFNVHPEDINAFKSDGLLRSDFSLSPKKETFIEPCPCSSLKYVKDSAQNYPSDLLKKILSGNDLFSFKEPDSSPLCCNSHEHFQEHILLEFSPKKKLLFTNSQNAAHSFSFLPYLLDSLQSRPSLPTMPVKPKAVEILFFPKKTGILPMDFNKLKEKKVTDNKKDAIKIVGDKEIKNKFKSGIIVPPLPSSTIKDSFLQKKAKNVSNEIEQAMTTV</sequence>
<gene>
    <name evidence="2" type="ORF">BINO364_LOCUS9064</name>
</gene>